<protein>
    <submittedName>
        <fullName evidence="2">Uncharacterized protein</fullName>
    </submittedName>
</protein>
<evidence type="ECO:0000256" key="1">
    <source>
        <dbReference type="SAM" id="Coils"/>
    </source>
</evidence>
<dbReference type="EMBL" id="KI927299">
    <property type="protein sequence ID" value="ETW56872.1"/>
    <property type="molecule type" value="Genomic_DNA"/>
</dbReference>
<reference evidence="2 3" key="1">
    <citation type="submission" date="2013-02" db="EMBL/GenBank/DDBJ databases">
        <title>The Genome Annotation of Plasmodium falciparum Palo Alto/Uganda.</title>
        <authorList>
            <consortium name="The Broad Institute Genome Sequencing Platform"/>
            <consortium name="The Broad Institute Genome Sequencing Center for Infectious Disease"/>
            <person name="Neafsey D."/>
            <person name="Hoffman S."/>
            <person name="Volkman S."/>
            <person name="Rosenthal P."/>
            <person name="Walker B."/>
            <person name="Young S.K."/>
            <person name="Zeng Q."/>
            <person name="Gargeya S."/>
            <person name="Fitzgerald M."/>
            <person name="Haas B."/>
            <person name="Abouelleil A."/>
            <person name="Allen A.W."/>
            <person name="Alvarado L."/>
            <person name="Arachchi H.M."/>
            <person name="Berlin A.M."/>
            <person name="Chapman S.B."/>
            <person name="Gainer-Dewar J."/>
            <person name="Goldberg J."/>
            <person name="Griggs A."/>
            <person name="Gujja S."/>
            <person name="Hansen M."/>
            <person name="Howarth C."/>
            <person name="Imamovic A."/>
            <person name="Ireland A."/>
            <person name="Larimer J."/>
            <person name="McCowan C."/>
            <person name="Murphy C."/>
            <person name="Pearson M."/>
            <person name="Poon T.W."/>
            <person name="Priest M."/>
            <person name="Roberts A."/>
            <person name="Saif S."/>
            <person name="Shea T."/>
            <person name="Sisk P."/>
            <person name="Sykes S."/>
            <person name="Wortman J."/>
            <person name="Nusbaum C."/>
            <person name="Birren B."/>
        </authorList>
    </citation>
    <scope>NUCLEOTIDE SEQUENCE [LARGE SCALE GENOMIC DNA]</scope>
    <source>
        <strain evidence="2 3">Palo Alto/Uganda</strain>
    </source>
</reference>
<evidence type="ECO:0000313" key="3">
    <source>
        <dbReference type="Proteomes" id="UP000019103"/>
    </source>
</evidence>
<gene>
    <name evidence="2" type="ORF">PFUGPA_01141</name>
</gene>
<sequence length="71" mass="8464">MNIEKAEAKSKLIEMSKQNIENKTKKELELKQKQEYNSQMGLIYNKIDDDHLIKIIEQINDKIYKKDPVIE</sequence>
<name>W4J5I5_PLAFP</name>
<feature type="coiled-coil region" evidence="1">
    <location>
        <begin position="3"/>
        <end position="33"/>
    </location>
</feature>
<keyword evidence="1" id="KW-0175">Coiled coil</keyword>
<accession>W4J5I5</accession>
<dbReference type="OrthoDB" id="10252486at2759"/>
<reference evidence="2 3" key="2">
    <citation type="submission" date="2013-02" db="EMBL/GenBank/DDBJ databases">
        <title>The Genome Sequence of Plasmodium falciparum Palo Alto/Uganda.</title>
        <authorList>
            <consortium name="The Broad Institute Genome Sequencing Platform"/>
            <consortium name="The Broad Institute Genome Sequencing Center for Infectious Disease"/>
            <person name="Neafsey D."/>
            <person name="Cheeseman I."/>
            <person name="Volkman S."/>
            <person name="Adams J."/>
            <person name="Walker B."/>
            <person name="Young S.K."/>
            <person name="Zeng Q."/>
            <person name="Gargeya S."/>
            <person name="Fitzgerald M."/>
            <person name="Haas B."/>
            <person name="Abouelleil A."/>
            <person name="Alvarado L."/>
            <person name="Arachchi H.M."/>
            <person name="Berlin A.M."/>
            <person name="Chapman S.B."/>
            <person name="Dewar J."/>
            <person name="Goldberg J."/>
            <person name="Griggs A."/>
            <person name="Gujja S."/>
            <person name="Hansen M."/>
            <person name="Howarth C."/>
            <person name="Imamovic A."/>
            <person name="Larimer J."/>
            <person name="McCowan C."/>
            <person name="Murphy C."/>
            <person name="Neiman D."/>
            <person name="Pearson M."/>
            <person name="Priest M."/>
            <person name="Roberts A."/>
            <person name="Saif S."/>
            <person name="Shea T."/>
            <person name="Sisk P."/>
            <person name="Sykes S."/>
            <person name="Wortman J."/>
            <person name="Nusbaum C."/>
            <person name="Birren B."/>
        </authorList>
    </citation>
    <scope>NUCLEOTIDE SEQUENCE [LARGE SCALE GENOMIC DNA]</scope>
    <source>
        <strain evidence="2 3">Palo Alto/Uganda</strain>
    </source>
</reference>
<dbReference type="Proteomes" id="UP000019103">
    <property type="component" value="Unassembled WGS sequence"/>
</dbReference>
<evidence type="ECO:0000313" key="2">
    <source>
        <dbReference type="EMBL" id="ETW56872.1"/>
    </source>
</evidence>
<proteinExistence type="predicted"/>
<dbReference type="AlphaFoldDB" id="W4J5I5"/>
<feature type="non-terminal residue" evidence="2">
    <location>
        <position position="71"/>
    </location>
</feature>
<organism evidence="2 3">
    <name type="scientific">Plasmodium falciparum (isolate Palo Alto / Uganda)</name>
    <dbReference type="NCBI Taxonomy" id="57270"/>
    <lineage>
        <taxon>Eukaryota</taxon>
        <taxon>Sar</taxon>
        <taxon>Alveolata</taxon>
        <taxon>Apicomplexa</taxon>
        <taxon>Aconoidasida</taxon>
        <taxon>Haemosporida</taxon>
        <taxon>Plasmodiidae</taxon>
        <taxon>Plasmodium</taxon>
        <taxon>Plasmodium (Laverania)</taxon>
    </lineage>
</organism>